<dbReference type="GO" id="GO:0030267">
    <property type="term" value="F:glyoxylate reductase (NADPH) activity"/>
    <property type="evidence" value="ECO:0007669"/>
    <property type="project" value="UniProtKB-EC"/>
</dbReference>
<keyword evidence="12" id="KW-0670">Pyruvate</keyword>
<dbReference type="EC" id="1.1.1.79" evidence="6"/>
<dbReference type="SUPFAM" id="SSF52283">
    <property type="entry name" value="Formate/glycerate dehydrogenase catalytic domain-like"/>
    <property type="match status" value="1"/>
</dbReference>
<dbReference type="Proteomes" id="UP000325286">
    <property type="component" value="Chromosome"/>
</dbReference>
<reference evidence="12 13" key="1">
    <citation type="submission" date="2019-08" db="EMBL/GenBank/DDBJ databases">
        <title>Deep-cultivation of Planctomycetes and their phenomic and genomic characterization uncovers novel biology.</title>
        <authorList>
            <person name="Wiegand S."/>
            <person name="Jogler M."/>
            <person name="Boedeker C."/>
            <person name="Pinto D."/>
            <person name="Vollmers J."/>
            <person name="Rivas-Marin E."/>
            <person name="Kohn T."/>
            <person name="Peeters S.H."/>
            <person name="Heuer A."/>
            <person name="Rast P."/>
            <person name="Oberbeckmann S."/>
            <person name="Bunk B."/>
            <person name="Jeske O."/>
            <person name="Meyerdierks A."/>
            <person name="Storesund J.E."/>
            <person name="Kallscheuer N."/>
            <person name="Luecker S."/>
            <person name="Lage O.M."/>
            <person name="Pohl T."/>
            <person name="Merkel B.J."/>
            <person name="Hornburger P."/>
            <person name="Mueller R.-W."/>
            <person name="Bruemmer F."/>
            <person name="Labrenz M."/>
            <person name="Spormann A.M."/>
            <person name="Op den Camp H."/>
            <person name="Overmann J."/>
            <person name="Amann R."/>
            <person name="Jetten M.S.M."/>
            <person name="Mascher T."/>
            <person name="Medema M.H."/>
            <person name="Devos D.P."/>
            <person name="Kaster A.-K."/>
            <person name="Ovreas L."/>
            <person name="Rohde M."/>
            <person name="Galperin M.Y."/>
            <person name="Jogler C."/>
        </authorList>
    </citation>
    <scope>NUCLEOTIDE SEQUENCE [LARGE SCALE GENOMIC DNA]</scope>
    <source>
        <strain evidence="12 13">UC8</strain>
    </source>
</reference>
<protein>
    <recommendedName>
        <fullName evidence="8">Glyoxylate/hydroxypyruvate reductase B</fullName>
        <ecNumber evidence="6">1.1.1.79</ecNumber>
        <ecNumber evidence="7">1.1.1.81</ecNumber>
    </recommendedName>
</protein>
<evidence type="ECO:0000256" key="7">
    <source>
        <dbReference type="ARBA" id="ARBA00066674"/>
    </source>
</evidence>
<gene>
    <name evidence="12" type="primary">ghrB</name>
    <name evidence="12" type="ORF">UC8_26850</name>
</gene>
<evidence type="ECO:0000259" key="11">
    <source>
        <dbReference type="Pfam" id="PF02826"/>
    </source>
</evidence>
<dbReference type="InterPro" id="IPR036291">
    <property type="entry name" value="NAD(P)-bd_dom_sf"/>
</dbReference>
<dbReference type="GO" id="GO:0008465">
    <property type="term" value="F:hydroxypyruvate reductase (NADH) activity"/>
    <property type="evidence" value="ECO:0007669"/>
    <property type="project" value="RHEA"/>
</dbReference>
<evidence type="ECO:0000256" key="2">
    <source>
        <dbReference type="ARBA" id="ARBA00051801"/>
    </source>
</evidence>
<keyword evidence="13" id="KW-1185">Reference proteome</keyword>
<sequence>MSPQSRPRVFVTRQIPEKGLECLRQVAKVEVWPGDMPPNRDELLRHAEGCQGLLTLLSDRVDGELLDQVGPQLRVVCNYAVGFNNIDVAAAQQRGVAVGNTPDVLTDATADLAVTLLLAAARRLPEAIDQVRHGDWKTWEPLGLIGVDLTGKTLGIIGMGRIGLAVACRMHAGWSMDVLYTARSPKPEANQQVGGRHVDLDTLLANSDFISVHCPLSDETRGMLDAPQFAQMRSHVVLVNTARGEVIDQPALLKALTEKKIFAAGLDVTTPEPLPPEHPLVGLPQCVIAPHIGSASRDSREQMAMIAANNIIAGLNGRPLPHAVS</sequence>
<evidence type="ECO:0000256" key="8">
    <source>
        <dbReference type="ARBA" id="ARBA00073362"/>
    </source>
</evidence>
<evidence type="ECO:0000259" key="10">
    <source>
        <dbReference type="Pfam" id="PF00389"/>
    </source>
</evidence>
<dbReference type="Gene3D" id="3.40.50.720">
    <property type="entry name" value="NAD(P)-binding Rossmann-like Domain"/>
    <property type="match status" value="2"/>
</dbReference>
<dbReference type="InterPro" id="IPR006140">
    <property type="entry name" value="D-isomer_DH_NAD-bd"/>
</dbReference>
<dbReference type="PROSITE" id="PS00670">
    <property type="entry name" value="D_2_HYDROXYACID_DH_2"/>
    <property type="match status" value="1"/>
</dbReference>
<dbReference type="RefSeq" id="WP_068130577.1">
    <property type="nucleotide sequence ID" value="NZ_CP042914.1"/>
</dbReference>
<feature type="domain" description="D-isomer specific 2-hydroxyacid dehydrogenase NAD-binding" evidence="11">
    <location>
        <begin position="115"/>
        <end position="293"/>
    </location>
</feature>
<dbReference type="PANTHER" id="PTHR10996">
    <property type="entry name" value="2-HYDROXYACID DEHYDROGENASE-RELATED"/>
    <property type="match status" value="1"/>
</dbReference>
<dbReference type="InterPro" id="IPR006139">
    <property type="entry name" value="D-isomer_2_OHA_DH_cat_dom"/>
</dbReference>
<comment type="catalytic activity">
    <reaction evidence="2">
        <text>(R)-glycerate + NAD(+) = 3-hydroxypyruvate + NADH + H(+)</text>
        <dbReference type="Rhea" id="RHEA:17905"/>
        <dbReference type="ChEBI" id="CHEBI:15378"/>
        <dbReference type="ChEBI" id="CHEBI:16659"/>
        <dbReference type="ChEBI" id="CHEBI:17180"/>
        <dbReference type="ChEBI" id="CHEBI:57540"/>
        <dbReference type="ChEBI" id="CHEBI:57945"/>
        <dbReference type="EC" id="1.1.1.81"/>
    </reaction>
</comment>
<dbReference type="EC" id="1.1.1.81" evidence="7"/>
<dbReference type="OrthoDB" id="277029at2"/>
<dbReference type="GO" id="GO:0005829">
    <property type="term" value="C:cytosol"/>
    <property type="evidence" value="ECO:0007669"/>
    <property type="project" value="TreeGrafter"/>
</dbReference>
<comment type="catalytic activity">
    <reaction evidence="3">
        <text>(R)-glycerate + NADP(+) = 3-hydroxypyruvate + NADPH + H(+)</text>
        <dbReference type="Rhea" id="RHEA:18657"/>
        <dbReference type="ChEBI" id="CHEBI:15378"/>
        <dbReference type="ChEBI" id="CHEBI:16659"/>
        <dbReference type="ChEBI" id="CHEBI:17180"/>
        <dbReference type="ChEBI" id="CHEBI:57783"/>
        <dbReference type="ChEBI" id="CHEBI:58349"/>
        <dbReference type="EC" id="1.1.1.81"/>
    </reaction>
</comment>
<evidence type="ECO:0000256" key="5">
    <source>
        <dbReference type="ARBA" id="ARBA00061278"/>
    </source>
</evidence>
<proteinExistence type="inferred from homology"/>
<dbReference type="InterPro" id="IPR050223">
    <property type="entry name" value="D-isomer_2-hydroxyacid_DH"/>
</dbReference>
<dbReference type="KEGG" id="rul:UC8_26850"/>
<dbReference type="GO" id="GO:0120509">
    <property type="term" value="F:hydroxypyruvate reductase (NADPH) activity"/>
    <property type="evidence" value="ECO:0007669"/>
    <property type="project" value="RHEA"/>
</dbReference>
<dbReference type="PANTHER" id="PTHR10996:SF277">
    <property type="entry name" value="GLYOXYLATE REDUCTASE_HYDROXYPYRUVATE REDUCTASE"/>
    <property type="match status" value="1"/>
</dbReference>
<keyword evidence="1 9" id="KW-0560">Oxidoreductase</keyword>
<accession>A0A5B9QNS2</accession>
<evidence type="ECO:0000256" key="6">
    <source>
        <dbReference type="ARBA" id="ARBA00066661"/>
    </source>
</evidence>
<dbReference type="FunFam" id="3.40.50.720:FF:000026">
    <property type="entry name" value="Glyoxylate/hydroxypyruvate reductase B"/>
    <property type="match status" value="1"/>
</dbReference>
<dbReference type="SUPFAM" id="SSF51735">
    <property type="entry name" value="NAD(P)-binding Rossmann-fold domains"/>
    <property type="match status" value="1"/>
</dbReference>
<feature type="domain" description="D-isomer specific 2-hydroxyacid dehydrogenase catalytic" evidence="10">
    <location>
        <begin position="9"/>
        <end position="324"/>
    </location>
</feature>
<evidence type="ECO:0000256" key="3">
    <source>
        <dbReference type="ARBA" id="ARBA00052239"/>
    </source>
</evidence>
<dbReference type="GO" id="GO:0051287">
    <property type="term" value="F:NAD binding"/>
    <property type="evidence" value="ECO:0007669"/>
    <property type="project" value="InterPro"/>
</dbReference>
<dbReference type="CDD" id="cd05301">
    <property type="entry name" value="GDH"/>
    <property type="match status" value="1"/>
</dbReference>
<evidence type="ECO:0000313" key="12">
    <source>
        <dbReference type="EMBL" id="QEG40668.1"/>
    </source>
</evidence>
<comment type="similarity">
    <text evidence="5">Belongs to the D-isomer specific 2-hydroxyacid dehydrogenase family. GhrB subfamily.</text>
</comment>
<dbReference type="InterPro" id="IPR029753">
    <property type="entry name" value="D-isomer_DH_CS"/>
</dbReference>
<name>A0A5B9QNS2_9BACT</name>
<evidence type="ECO:0000256" key="9">
    <source>
        <dbReference type="RuleBase" id="RU003719"/>
    </source>
</evidence>
<dbReference type="AlphaFoldDB" id="A0A5B9QNS2"/>
<evidence type="ECO:0000256" key="1">
    <source>
        <dbReference type="ARBA" id="ARBA00023002"/>
    </source>
</evidence>
<dbReference type="EMBL" id="CP042914">
    <property type="protein sequence ID" value="QEG40668.1"/>
    <property type="molecule type" value="Genomic_DNA"/>
</dbReference>
<dbReference type="Pfam" id="PF02826">
    <property type="entry name" value="2-Hacid_dh_C"/>
    <property type="match status" value="1"/>
</dbReference>
<evidence type="ECO:0000313" key="13">
    <source>
        <dbReference type="Proteomes" id="UP000325286"/>
    </source>
</evidence>
<dbReference type="Pfam" id="PF00389">
    <property type="entry name" value="2-Hacid_dh"/>
    <property type="match status" value="1"/>
</dbReference>
<organism evidence="12 13">
    <name type="scientific">Roseimaritima ulvae</name>
    <dbReference type="NCBI Taxonomy" id="980254"/>
    <lineage>
        <taxon>Bacteria</taxon>
        <taxon>Pseudomonadati</taxon>
        <taxon>Planctomycetota</taxon>
        <taxon>Planctomycetia</taxon>
        <taxon>Pirellulales</taxon>
        <taxon>Pirellulaceae</taxon>
        <taxon>Roseimaritima</taxon>
    </lineage>
</organism>
<comment type="catalytic activity">
    <reaction evidence="4">
        <text>glycolate + NADP(+) = glyoxylate + NADPH + H(+)</text>
        <dbReference type="Rhea" id="RHEA:10992"/>
        <dbReference type="ChEBI" id="CHEBI:15378"/>
        <dbReference type="ChEBI" id="CHEBI:29805"/>
        <dbReference type="ChEBI" id="CHEBI:36655"/>
        <dbReference type="ChEBI" id="CHEBI:57783"/>
        <dbReference type="ChEBI" id="CHEBI:58349"/>
        <dbReference type="EC" id="1.1.1.79"/>
    </reaction>
</comment>
<evidence type="ECO:0000256" key="4">
    <source>
        <dbReference type="ARBA" id="ARBA00052769"/>
    </source>
</evidence>